<proteinExistence type="predicted"/>
<comment type="caution">
    <text evidence="1">The sequence shown here is derived from an EMBL/GenBank/DDBJ whole genome shotgun (WGS) entry which is preliminary data.</text>
</comment>
<sequence length="81" mass="9655">MSYQWNKFGKLEDVALGEKYVILMNGDNKYKKMARYTYKERALEVYQKAKKLIGIEVTLRTSQNTAEWPPEIWFSEIKKTD</sequence>
<dbReference type="AlphaFoldDB" id="A0A330G6H3"/>
<dbReference type="EMBL" id="QMDH01000056">
    <property type="protein sequence ID" value="RAZ62653.1"/>
    <property type="molecule type" value="Genomic_DNA"/>
</dbReference>
<reference evidence="1 2" key="1">
    <citation type="submission" date="2018-06" db="EMBL/GenBank/DDBJ databases">
        <title>ACT-28, a chromosomally-encoded AmpC with carbapenemase activity from Enterobacter kobei.</title>
        <authorList>
            <person name="Jousset A.B."/>
            <person name="Oueslati S."/>
            <person name="Bernabeu S."/>
            <person name="Takissian J."/>
            <person name="Creton E."/>
            <person name="Vogel A."/>
            <person name="Cotellon G."/>
            <person name="Bonnin R.A."/>
            <person name="Dortet L."/>
            <person name="Naas T."/>
        </authorList>
    </citation>
    <scope>NUCLEOTIDE SEQUENCE [LARGE SCALE GENOMIC DNA]</scope>
    <source>
        <strain evidence="1 2">99B3</strain>
    </source>
</reference>
<accession>A0A330G6H3</accession>
<dbReference type="RefSeq" id="WP_112781801.1">
    <property type="nucleotide sequence ID" value="NZ_CABMNQ010000056.1"/>
</dbReference>
<organism evidence="1 2">
    <name type="scientific">Enterobacter cloacae</name>
    <dbReference type="NCBI Taxonomy" id="550"/>
    <lineage>
        <taxon>Bacteria</taxon>
        <taxon>Pseudomonadati</taxon>
        <taxon>Pseudomonadota</taxon>
        <taxon>Gammaproteobacteria</taxon>
        <taxon>Enterobacterales</taxon>
        <taxon>Enterobacteriaceae</taxon>
        <taxon>Enterobacter</taxon>
        <taxon>Enterobacter cloacae complex</taxon>
    </lineage>
</organism>
<protein>
    <submittedName>
        <fullName evidence="1">Uncharacterized protein</fullName>
    </submittedName>
</protein>
<evidence type="ECO:0000313" key="1">
    <source>
        <dbReference type="EMBL" id="RAZ62653.1"/>
    </source>
</evidence>
<name>A0A330G6H3_ENTCL</name>
<evidence type="ECO:0000313" key="2">
    <source>
        <dbReference type="Proteomes" id="UP000251576"/>
    </source>
</evidence>
<dbReference type="Proteomes" id="UP000251576">
    <property type="component" value="Unassembled WGS sequence"/>
</dbReference>
<gene>
    <name evidence="1" type="ORF">DP202_22810</name>
</gene>